<protein>
    <recommendedName>
        <fullName evidence="4">Transmembrane protein</fullName>
    </recommendedName>
</protein>
<dbReference type="PANTHER" id="PTHR34208:SF5">
    <property type="entry name" value="OS01G0144000 PROTEIN"/>
    <property type="match status" value="1"/>
</dbReference>
<evidence type="ECO:0000313" key="3">
    <source>
        <dbReference type="Proteomes" id="UP000231279"/>
    </source>
</evidence>
<sequence length="95" mass="10337">MSRRPNTARRLGDNGSIPFVGALHPKSRPSPLLSIGIFVVGALLIVGYLYHGSGSRNGDIGALSRLDGNFLFCPYCLKYLLNETLDFIISCYSVC</sequence>
<reference evidence="3" key="1">
    <citation type="journal article" date="2018" name="Gigascience">
        <title>Genome assembly of the Pink Ipe (Handroanthus impetiginosus, Bignoniaceae), a highly valued, ecologically keystone Neotropical timber forest tree.</title>
        <authorList>
            <person name="Silva-Junior O.B."/>
            <person name="Grattapaglia D."/>
            <person name="Novaes E."/>
            <person name="Collevatti R.G."/>
        </authorList>
    </citation>
    <scope>NUCLEOTIDE SEQUENCE [LARGE SCALE GENOMIC DNA]</scope>
    <source>
        <strain evidence="3">cv. UFG-1</strain>
    </source>
</reference>
<accession>A0A2G9HJF7</accession>
<keyword evidence="1" id="KW-0472">Membrane</keyword>
<proteinExistence type="predicted"/>
<dbReference type="Proteomes" id="UP000231279">
    <property type="component" value="Unassembled WGS sequence"/>
</dbReference>
<keyword evidence="1" id="KW-1133">Transmembrane helix</keyword>
<comment type="caution">
    <text evidence="2">The sequence shown here is derived from an EMBL/GenBank/DDBJ whole genome shotgun (WGS) entry which is preliminary data.</text>
</comment>
<evidence type="ECO:0000256" key="1">
    <source>
        <dbReference type="SAM" id="Phobius"/>
    </source>
</evidence>
<dbReference type="AlphaFoldDB" id="A0A2G9HJF7"/>
<evidence type="ECO:0008006" key="4">
    <source>
        <dbReference type="Google" id="ProtNLM"/>
    </source>
</evidence>
<keyword evidence="1" id="KW-0812">Transmembrane</keyword>
<dbReference type="InterPro" id="IPR044689">
    <property type="entry name" value="CGR2/3"/>
</dbReference>
<gene>
    <name evidence="2" type="ORF">CDL12_09675</name>
</gene>
<dbReference type="STRING" id="429701.A0A2G9HJF7"/>
<keyword evidence="3" id="KW-1185">Reference proteome</keyword>
<dbReference type="GO" id="GO:0008168">
    <property type="term" value="F:methyltransferase activity"/>
    <property type="evidence" value="ECO:0007669"/>
    <property type="project" value="InterPro"/>
</dbReference>
<dbReference type="PANTHER" id="PTHR34208">
    <property type="entry name" value="S-ADENOSYL-L-METHIONINE-DEPENDENT METHYLTRANSFERASE-RELATED"/>
    <property type="match status" value="1"/>
</dbReference>
<dbReference type="EMBL" id="NKXS01001625">
    <property type="protein sequence ID" value="PIN17666.1"/>
    <property type="molecule type" value="Genomic_DNA"/>
</dbReference>
<feature type="transmembrane region" description="Helical" evidence="1">
    <location>
        <begin position="32"/>
        <end position="50"/>
    </location>
</feature>
<name>A0A2G9HJF7_9LAMI</name>
<dbReference type="OrthoDB" id="745247at2759"/>
<organism evidence="2 3">
    <name type="scientific">Handroanthus impetiginosus</name>
    <dbReference type="NCBI Taxonomy" id="429701"/>
    <lineage>
        <taxon>Eukaryota</taxon>
        <taxon>Viridiplantae</taxon>
        <taxon>Streptophyta</taxon>
        <taxon>Embryophyta</taxon>
        <taxon>Tracheophyta</taxon>
        <taxon>Spermatophyta</taxon>
        <taxon>Magnoliopsida</taxon>
        <taxon>eudicotyledons</taxon>
        <taxon>Gunneridae</taxon>
        <taxon>Pentapetalae</taxon>
        <taxon>asterids</taxon>
        <taxon>lamiids</taxon>
        <taxon>Lamiales</taxon>
        <taxon>Bignoniaceae</taxon>
        <taxon>Crescentiina</taxon>
        <taxon>Tabebuia alliance</taxon>
        <taxon>Handroanthus</taxon>
    </lineage>
</organism>
<evidence type="ECO:0000313" key="2">
    <source>
        <dbReference type="EMBL" id="PIN17666.1"/>
    </source>
</evidence>
<dbReference type="GO" id="GO:0045488">
    <property type="term" value="P:pectin metabolic process"/>
    <property type="evidence" value="ECO:0007669"/>
    <property type="project" value="InterPro"/>
</dbReference>